<evidence type="ECO:0000256" key="1">
    <source>
        <dbReference type="SAM" id="MobiDB-lite"/>
    </source>
</evidence>
<dbReference type="PANTHER" id="PTHR33696">
    <property type="entry name" value="T22J18.15-RELATED"/>
    <property type="match status" value="1"/>
</dbReference>
<gene>
    <name evidence="2" type="ORF">FPE_LOCUS356</name>
</gene>
<organism evidence="2 3">
    <name type="scientific">Fraxinus pennsylvanica</name>
    <dbReference type="NCBI Taxonomy" id="56036"/>
    <lineage>
        <taxon>Eukaryota</taxon>
        <taxon>Viridiplantae</taxon>
        <taxon>Streptophyta</taxon>
        <taxon>Embryophyta</taxon>
        <taxon>Tracheophyta</taxon>
        <taxon>Spermatophyta</taxon>
        <taxon>Magnoliopsida</taxon>
        <taxon>eudicotyledons</taxon>
        <taxon>Gunneridae</taxon>
        <taxon>Pentapetalae</taxon>
        <taxon>asterids</taxon>
        <taxon>lamiids</taxon>
        <taxon>Lamiales</taxon>
        <taxon>Oleaceae</taxon>
        <taxon>Oleeae</taxon>
        <taxon>Fraxinus</taxon>
    </lineage>
</organism>
<feature type="region of interest" description="Disordered" evidence="1">
    <location>
        <begin position="45"/>
        <end position="68"/>
    </location>
</feature>
<dbReference type="PANTHER" id="PTHR33696:SF20">
    <property type="entry name" value="DUF688 FAMILY PROTEIN"/>
    <property type="match status" value="1"/>
</dbReference>
<reference evidence="2" key="1">
    <citation type="submission" date="2023-05" db="EMBL/GenBank/DDBJ databases">
        <authorList>
            <person name="Huff M."/>
        </authorList>
    </citation>
    <scope>NUCLEOTIDE SEQUENCE</scope>
</reference>
<evidence type="ECO:0000313" key="2">
    <source>
        <dbReference type="EMBL" id="CAI9752925.1"/>
    </source>
</evidence>
<dbReference type="Proteomes" id="UP000834106">
    <property type="component" value="Chromosome 1"/>
</dbReference>
<keyword evidence="3" id="KW-1185">Reference proteome</keyword>
<dbReference type="EMBL" id="OU503036">
    <property type="protein sequence ID" value="CAI9752925.1"/>
    <property type="molecule type" value="Genomic_DNA"/>
</dbReference>
<dbReference type="AlphaFoldDB" id="A0AAD1YNB5"/>
<proteinExistence type="predicted"/>
<protein>
    <submittedName>
        <fullName evidence="2">Uncharacterized protein</fullName>
    </submittedName>
</protein>
<evidence type="ECO:0000313" key="3">
    <source>
        <dbReference type="Proteomes" id="UP000834106"/>
    </source>
</evidence>
<sequence length="152" mass="16994">MNRRKFHSQGCVPFSWEEKPGLPKFTHQKSSMDIGLTTCPILSDTNSKNIPVPPPPYSASTPPRRSHAVKGLRWQDDPFLAALKACTKSVIRNHGGGHKGEDQIKGNGNYSKSVFSCKQCCDVESDNFVRLSKLPPLPRERYKAKPFVKNSQ</sequence>
<accession>A0AAD1YNB5</accession>
<name>A0AAD1YNB5_9LAMI</name>